<dbReference type="EMBL" id="OX458332">
    <property type="protein sequence ID" value="CAI8754178.1"/>
    <property type="molecule type" value="Genomic_DNA"/>
</dbReference>
<sequence length="157" mass="17641">MSRSCPIGLGGRAIRKEAWFCRGCWHRDGVLFILGSPIAGMAKLVDAPDSKSGSGNTVSVRFRLPAPPIRSQKSAKVHAARTSRAFSCLASSANVRRNPLEAPVAYVSRIGGNLILWGRYRHGAYRRSRPQRKAQRRQGLRAFRRKRAVPHCHRQRW</sequence>
<reference evidence="1" key="1">
    <citation type="submission" date="2023-03" db="EMBL/GenBank/DDBJ databases">
        <authorList>
            <person name="Pearce D."/>
        </authorList>
    </citation>
    <scope>NUCLEOTIDE SEQUENCE</scope>
    <source>
        <strain evidence="1">Mc</strain>
    </source>
</reference>
<dbReference type="AlphaFoldDB" id="A0AA35UCJ5"/>
<gene>
    <name evidence="1" type="ORF">MCNOR_0712</name>
</gene>
<proteinExistence type="predicted"/>
<evidence type="ECO:0000313" key="2">
    <source>
        <dbReference type="Proteomes" id="UP001158598"/>
    </source>
</evidence>
<evidence type="ECO:0000313" key="1">
    <source>
        <dbReference type="EMBL" id="CAI8754178.1"/>
    </source>
</evidence>
<dbReference type="AntiFam" id="ANF00015">
    <property type="entry name" value="tRNA translation"/>
</dbReference>
<dbReference type="Proteomes" id="UP001158598">
    <property type="component" value="Chromosome"/>
</dbReference>
<organism evidence="1 2">
    <name type="scientific">Methylococcus capsulatus</name>
    <dbReference type="NCBI Taxonomy" id="414"/>
    <lineage>
        <taxon>Bacteria</taxon>
        <taxon>Pseudomonadati</taxon>
        <taxon>Pseudomonadota</taxon>
        <taxon>Gammaproteobacteria</taxon>
        <taxon>Methylococcales</taxon>
        <taxon>Methylococcaceae</taxon>
        <taxon>Methylococcus</taxon>
    </lineage>
</organism>
<protein>
    <submittedName>
        <fullName evidence="1">Uncharacterized protein</fullName>
    </submittedName>
</protein>
<name>A0AA35UCJ5_METCP</name>
<accession>A0AA35UCJ5</accession>